<evidence type="ECO:0000313" key="2">
    <source>
        <dbReference type="Proteomes" id="UP001209540"/>
    </source>
</evidence>
<comment type="caution">
    <text evidence="1">The sequence shown here is derived from an EMBL/GenBank/DDBJ whole genome shotgun (WGS) entry which is preliminary data.</text>
</comment>
<reference evidence="1" key="2">
    <citation type="submission" date="2023-02" db="EMBL/GenBank/DDBJ databases">
        <authorList>
            <consortium name="DOE Joint Genome Institute"/>
            <person name="Mondo S.J."/>
            <person name="Chang Y."/>
            <person name="Wang Y."/>
            <person name="Ahrendt S."/>
            <person name="Andreopoulos W."/>
            <person name="Barry K."/>
            <person name="Beard J."/>
            <person name="Benny G.L."/>
            <person name="Blankenship S."/>
            <person name="Bonito G."/>
            <person name="Cuomo C."/>
            <person name="Desiro A."/>
            <person name="Gervers K.A."/>
            <person name="Hundley H."/>
            <person name="Kuo A."/>
            <person name="LaButti K."/>
            <person name="Lang B.F."/>
            <person name="Lipzen A."/>
            <person name="O'Donnell K."/>
            <person name="Pangilinan J."/>
            <person name="Reynolds N."/>
            <person name="Sandor L."/>
            <person name="Smith M.W."/>
            <person name="Tsang A."/>
            <person name="Grigoriev I.V."/>
            <person name="Stajich J.E."/>
            <person name="Spatafora J.W."/>
        </authorList>
    </citation>
    <scope>NUCLEOTIDE SEQUENCE</scope>
    <source>
        <strain evidence="1">RSA 2281</strain>
    </source>
</reference>
<gene>
    <name evidence="1" type="ORF">BDA99DRAFT_565628</name>
</gene>
<dbReference type="EMBL" id="JAIXMP010000047">
    <property type="protein sequence ID" value="KAI9246299.1"/>
    <property type="molecule type" value="Genomic_DNA"/>
</dbReference>
<accession>A0AAD5JXD5</accession>
<organism evidence="1 2">
    <name type="scientific">Phascolomyces articulosus</name>
    <dbReference type="NCBI Taxonomy" id="60185"/>
    <lineage>
        <taxon>Eukaryota</taxon>
        <taxon>Fungi</taxon>
        <taxon>Fungi incertae sedis</taxon>
        <taxon>Mucoromycota</taxon>
        <taxon>Mucoromycotina</taxon>
        <taxon>Mucoromycetes</taxon>
        <taxon>Mucorales</taxon>
        <taxon>Lichtheimiaceae</taxon>
        <taxon>Phascolomyces</taxon>
    </lineage>
</organism>
<name>A0AAD5JXD5_9FUNG</name>
<dbReference type="Proteomes" id="UP001209540">
    <property type="component" value="Unassembled WGS sequence"/>
</dbReference>
<keyword evidence="2" id="KW-1185">Reference proteome</keyword>
<protein>
    <submittedName>
        <fullName evidence="1">Uncharacterized protein</fullName>
    </submittedName>
</protein>
<evidence type="ECO:0000313" key="1">
    <source>
        <dbReference type="EMBL" id="KAI9246299.1"/>
    </source>
</evidence>
<reference evidence="1" key="1">
    <citation type="journal article" date="2022" name="IScience">
        <title>Evolution of zygomycete secretomes and the origins of terrestrial fungal ecologies.</title>
        <authorList>
            <person name="Chang Y."/>
            <person name="Wang Y."/>
            <person name="Mondo S."/>
            <person name="Ahrendt S."/>
            <person name="Andreopoulos W."/>
            <person name="Barry K."/>
            <person name="Beard J."/>
            <person name="Benny G.L."/>
            <person name="Blankenship S."/>
            <person name="Bonito G."/>
            <person name="Cuomo C."/>
            <person name="Desiro A."/>
            <person name="Gervers K.A."/>
            <person name="Hundley H."/>
            <person name="Kuo A."/>
            <person name="LaButti K."/>
            <person name="Lang B.F."/>
            <person name="Lipzen A."/>
            <person name="O'Donnell K."/>
            <person name="Pangilinan J."/>
            <person name="Reynolds N."/>
            <person name="Sandor L."/>
            <person name="Smith M.E."/>
            <person name="Tsang A."/>
            <person name="Grigoriev I.V."/>
            <person name="Stajich J.E."/>
            <person name="Spatafora J.W."/>
        </authorList>
    </citation>
    <scope>NUCLEOTIDE SEQUENCE</scope>
    <source>
        <strain evidence="1">RSA 2281</strain>
    </source>
</reference>
<sequence>MSSSKPSNDIMDTGSVNSDAVPVFEASPSFPPLLSTPSTLPIPSPTQIMSPQQPLYTSSQDFPPLFFDESEMEEQEVVEEADQDAETVAWEGDINQFEVHPTIEQQIEQVEEQVTALLCERHNLILRALAQIETRLSVAPGLEDMLSLMGDRVRFTWLLNRTFVGILVKETEGFVNNGGSQLGKCRRDQFD</sequence>
<dbReference type="AlphaFoldDB" id="A0AAD5JXD5"/>
<proteinExistence type="predicted"/>